<dbReference type="Proteomes" id="UP000324222">
    <property type="component" value="Unassembled WGS sequence"/>
</dbReference>
<keyword evidence="2" id="KW-1185">Reference proteome</keyword>
<dbReference type="EMBL" id="VSRR010001995">
    <property type="protein sequence ID" value="MPC28966.1"/>
    <property type="molecule type" value="Genomic_DNA"/>
</dbReference>
<sequence length="68" mass="7652">MFSTEAAQQQYYEKFHQNFITANTAKVPATQTEANTECDGHTNDMTMQQTMVPNGCHSVLCGLQTFFL</sequence>
<evidence type="ECO:0000313" key="1">
    <source>
        <dbReference type="EMBL" id="MPC28966.1"/>
    </source>
</evidence>
<comment type="caution">
    <text evidence="1">The sequence shown here is derived from an EMBL/GenBank/DDBJ whole genome shotgun (WGS) entry which is preliminary data.</text>
</comment>
<name>A0A5B7E6Y2_PORTR</name>
<evidence type="ECO:0000313" key="2">
    <source>
        <dbReference type="Proteomes" id="UP000324222"/>
    </source>
</evidence>
<organism evidence="1 2">
    <name type="scientific">Portunus trituberculatus</name>
    <name type="common">Swimming crab</name>
    <name type="synonym">Neptunus trituberculatus</name>
    <dbReference type="NCBI Taxonomy" id="210409"/>
    <lineage>
        <taxon>Eukaryota</taxon>
        <taxon>Metazoa</taxon>
        <taxon>Ecdysozoa</taxon>
        <taxon>Arthropoda</taxon>
        <taxon>Crustacea</taxon>
        <taxon>Multicrustacea</taxon>
        <taxon>Malacostraca</taxon>
        <taxon>Eumalacostraca</taxon>
        <taxon>Eucarida</taxon>
        <taxon>Decapoda</taxon>
        <taxon>Pleocyemata</taxon>
        <taxon>Brachyura</taxon>
        <taxon>Eubrachyura</taxon>
        <taxon>Portunoidea</taxon>
        <taxon>Portunidae</taxon>
        <taxon>Portuninae</taxon>
        <taxon>Portunus</taxon>
    </lineage>
</organism>
<accession>A0A5B7E6Y2</accession>
<dbReference type="AlphaFoldDB" id="A0A5B7E6Y2"/>
<protein>
    <submittedName>
        <fullName evidence="1">Uncharacterized protein</fullName>
    </submittedName>
</protein>
<proteinExistence type="predicted"/>
<reference evidence="1 2" key="1">
    <citation type="submission" date="2019-05" db="EMBL/GenBank/DDBJ databases">
        <title>Another draft genome of Portunus trituberculatus and its Hox gene families provides insights of decapod evolution.</title>
        <authorList>
            <person name="Jeong J.-H."/>
            <person name="Song I."/>
            <person name="Kim S."/>
            <person name="Choi T."/>
            <person name="Kim D."/>
            <person name="Ryu S."/>
            <person name="Kim W."/>
        </authorList>
    </citation>
    <scope>NUCLEOTIDE SEQUENCE [LARGE SCALE GENOMIC DNA]</scope>
    <source>
        <tissue evidence="1">Muscle</tissue>
    </source>
</reference>
<gene>
    <name evidence="1" type="ORF">E2C01_022182</name>
</gene>